<dbReference type="Gene3D" id="2.60.40.740">
    <property type="match status" value="4"/>
</dbReference>
<dbReference type="InterPro" id="IPR026444">
    <property type="entry name" value="Secre_tail"/>
</dbReference>
<feature type="domain" description="Secretion system C-terminal sorting" evidence="2">
    <location>
        <begin position="881"/>
        <end position="948"/>
    </location>
</feature>
<dbReference type="Pfam" id="PF13573">
    <property type="entry name" value="SprB"/>
    <property type="match status" value="5"/>
</dbReference>
<evidence type="ECO:0000256" key="1">
    <source>
        <dbReference type="SAM" id="SignalP"/>
    </source>
</evidence>
<dbReference type="AlphaFoldDB" id="A0A9D7SW97"/>
<dbReference type="InterPro" id="IPR025667">
    <property type="entry name" value="SprB_repeat"/>
</dbReference>
<organism evidence="3 4">
    <name type="scientific">Candidatus Opimibacter skivensis</name>
    <dbReference type="NCBI Taxonomy" id="2982028"/>
    <lineage>
        <taxon>Bacteria</taxon>
        <taxon>Pseudomonadati</taxon>
        <taxon>Bacteroidota</taxon>
        <taxon>Saprospiria</taxon>
        <taxon>Saprospirales</taxon>
        <taxon>Saprospiraceae</taxon>
        <taxon>Candidatus Opimibacter</taxon>
    </lineage>
</organism>
<gene>
    <name evidence="3" type="ORF">IPP15_06435</name>
</gene>
<dbReference type="Gene3D" id="2.60.40.10">
    <property type="entry name" value="Immunoglobulins"/>
    <property type="match status" value="1"/>
</dbReference>
<feature type="signal peptide" evidence="1">
    <location>
        <begin position="1"/>
        <end position="18"/>
    </location>
</feature>
<dbReference type="Pfam" id="PF18962">
    <property type="entry name" value="Por_Secre_tail"/>
    <property type="match status" value="1"/>
</dbReference>
<name>A0A9D7SW97_9BACT</name>
<protein>
    <submittedName>
        <fullName evidence="3">T9SS type A sorting domain-containing protein</fullName>
    </submittedName>
</protein>
<sequence length="950" mass="100906">MKRILTFTIFTCFCLSLATGQSLSRKENKIFNKAHGTSRSVFTINYILTTFTEPYTDLTGATSLNNGEVWDDPSYGFALPFPFQMNGNNVTSLQFFGSGSELYSPTNDPDIGTYLLPFETDLIDRGAISGVSMSPISYKVSGVTGSRILKVEFKNAGSYYELEDLGTLDMYINFQLWIYEGNNRIEFHFGGSSITDPVEFYGGDPGAISGIADYNSADDVIINPHFIKGPAAKPTLSTDPLTLTGTPPNGIVYRLSLPEPLVVSVSGEDATSYCSPNGTATADVSGGTVPYTYHWNNGATTSTITNLNGGMYAVTVTDANAMTGTGSTTITIPNPIEVNASSTNETAVNANDGTAIAIPTDGLPPFGWDWSNGSAGFQIVGLAPGIYTVTITDDAGCTASQSVVVNAFGCPPLEIISSVLDVSCNGLCDGAIQIVNVDQGVGPFTYMWSGGITSSFINNLCVGDYEVIVTDINGCIVNATYHITQPPLLTVTTGSTTETGPGAGDGTAWAIPSGGTSPYSYAWSNGGIDSLITGLVPGTYSVTVTDGNMCSATNVIVVNMFTCTTVEGVIFNNSCFESCDGSISVTLNNAVLPVTFLWEDGSTQSSLTELCAGTYGVTATDATGCSASGNFLVTQPGEIFPNASSTDETAQSANDGTAWATPFGGLPPYSYLWNNGSIDSLITDLAPDLYSVVVTDALGCSETEFVNVNVFSCFEFIDTEFKPITCFGDCDSHLTVIPIGGTGPYTYAWSTGDTTEMITNLCGDSTYTVIVTDIGRGCFETAPFWIFSPEPLTITIESVVDITPTTKSSVSVTINGGTQPYLYAWSGPNGFASTTEDLFDIPVGYYNILVTDAHGCTTSIDSIEIKESVGISNPDQLDVRVYPNPAREKVYVEMDKISNFQIQLYSSDGRIVKTWRDVSTLDVSDIAAGIYAIKVTSGEKYYIQRLVIEK</sequence>
<reference evidence="3 4" key="1">
    <citation type="submission" date="2020-10" db="EMBL/GenBank/DDBJ databases">
        <title>Connecting structure to function with the recovery of over 1000 high-quality activated sludge metagenome-assembled genomes encoding full-length rRNA genes using long-read sequencing.</title>
        <authorList>
            <person name="Singleton C.M."/>
            <person name="Petriglieri F."/>
            <person name="Kristensen J.M."/>
            <person name="Kirkegaard R.H."/>
            <person name="Michaelsen T.Y."/>
            <person name="Andersen M.H."/>
            <person name="Karst S.M."/>
            <person name="Dueholm M.S."/>
            <person name="Nielsen P.H."/>
            <person name="Albertsen M."/>
        </authorList>
    </citation>
    <scope>NUCLEOTIDE SEQUENCE [LARGE SCALE GENOMIC DNA]</scope>
    <source>
        <strain evidence="3">Ribe_18-Q3-R11-54_MAXAC.273</strain>
    </source>
</reference>
<comment type="caution">
    <text evidence="3">The sequence shown here is derived from an EMBL/GenBank/DDBJ whole genome shotgun (WGS) entry which is preliminary data.</text>
</comment>
<dbReference type="NCBIfam" id="TIGR04183">
    <property type="entry name" value="Por_Secre_tail"/>
    <property type="match status" value="1"/>
</dbReference>
<evidence type="ECO:0000313" key="4">
    <source>
        <dbReference type="Proteomes" id="UP000808337"/>
    </source>
</evidence>
<dbReference type="Proteomes" id="UP000808337">
    <property type="component" value="Unassembled WGS sequence"/>
</dbReference>
<proteinExistence type="predicted"/>
<dbReference type="InterPro" id="IPR013783">
    <property type="entry name" value="Ig-like_fold"/>
</dbReference>
<evidence type="ECO:0000259" key="2">
    <source>
        <dbReference type="Pfam" id="PF18962"/>
    </source>
</evidence>
<evidence type="ECO:0000313" key="3">
    <source>
        <dbReference type="EMBL" id="MBK9982054.1"/>
    </source>
</evidence>
<keyword evidence="1" id="KW-0732">Signal</keyword>
<feature type="chain" id="PRO_5039462029" evidence="1">
    <location>
        <begin position="19"/>
        <end position="950"/>
    </location>
</feature>
<accession>A0A9D7SW97</accession>
<dbReference type="EMBL" id="JADKGY010000001">
    <property type="protein sequence ID" value="MBK9982054.1"/>
    <property type="molecule type" value="Genomic_DNA"/>
</dbReference>